<feature type="compositionally biased region" description="Gly residues" evidence="1">
    <location>
        <begin position="13"/>
        <end position="25"/>
    </location>
</feature>
<evidence type="ECO:0000256" key="1">
    <source>
        <dbReference type="SAM" id="MobiDB-lite"/>
    </source>
</evidence>
<name>A0A7J8ERT1_MOLMO</name>
<proteinExistence type="predicted"/>
<keyword evidence="3" id="KW-1185">Reference proteome</keyword>
<sequence length="124" mass="13668">MVPGLERHTWGKLGTGRPSGAGGVGRPHITLGPCSASIYSSRTGDEHFDLGSQHAPPALAFILHQQCFWPKDWGKTGAQGRLMRCSLRVIRQEPLLDLPSERVVVPKIHHWVGTYISQSVRHTV</sequence>
<evidence type="ECO:0000313" key="2">
    <source>
        <dbReference type="EMBL" id="KAF6438021.1"/>
    </source>
</evidence>
<protein>
    <submittedName>
        <fullName evidence="2">Uncharacterized protein</fullName>
    </submittedName>
</protein>
<comment type="caution">
    <text evidence="2">The sequence shown here is derived from an EMBL/GenBank/DDBJ whole genome shotgun (WGS) entry which is preliminary data.</text>
</comment>
<dbReference type="EMBL" id="JACASF010000013">
    <property type="protein sequence ID" value="KAF6438021.1"/>
    <property type="molecule type" value="Genomic_DNA"/>
</dbReference>
<evidence type="ECO:0000313" key="3">
    <source>
        <dbReference type="Proteomes" id="UP000550707"/>
    </source>
</evidence>
<reference evidence="2 3" key="1">
    <citation type="journal article" date="2020" name="Nature">
        <title>Six reference-quality genomes reveal evolution of bat adaptations.</title>
        <authorList>
            <person name="Jebb D."/>
            <person name="Huang Z."/>
            <person name="Pippel M."/>
            <person name="Hughes G.M."/>
            <person name="Lavrichenko K."/>
            <person name="Devanna P."/>
            <person name="Winkler S."/>
            <person name="Jermiin L.S."/>
            <person name="Skirmuntt E.C."/>
            <person name="Katzourakis A."/>
            <person name="Burkitt-Gray L."/>
            <person name="Ray D.A."/>
            <person name="Sullivan K.A.M."/>
            <person name="Roscito J.G."/>
            <person name="Kirilenko B.M."/>
            <person name="Davalos L.M."/>
            <person name="Corthals A.P."/>
            <person name="Power M.L."/>
            <person name="Jones G."/>
            <person name="Ransome R.D."/>
            <person name="Dechmann D.K.N."/>
            <person name="Locatelli A.G."/>
            <person name="Puechmaille S.J."/>
            <person name="Fedrigo O."/>
            <person name="Jarvis E.D."/>
            <person name="Hiller M."/>
            <person name="Vernes S.C."/>
            <person name="Myers E.W."/>
            <person name="Teeling E.C."/>
        </authorList>
    </citation>
    <scope>NUCLEOTIDE SEQUENCE [LARGE SCALE GENOMIC DNA]</scope>
    <source>
        <strain evidence="2">MMolMol1</strain>
        <tissue evidence="2">Muscle</tissue>
    </source>
</reference>
<dbReference type="AlphaFoldDB" id="A0A7J8ERT1"/>
<feature type="region of interest" description="Disordered" evidence="1">
    <location>
        <begin position="1"/>
        <end position="26"/>
    </location>
</feature>
<dbReference type="InParanoid" id="A0A7J8ERT1"/>
<gene>
    <name evidence="2" type="ORF">HJG59_008714</name>
</gene>
<accession>A0A7J8ERT1</accession>
<organism evidence="2 3">
    <name type="scientific">Molossus molossus</name>
    <name type="common">Pallas' mastiff bat</name>
    <name type="synonym">Vespertilio molossus</name>
    <dbReference type="NCBI Taxonomy" id="27622"/>
    <lineage>
        <taxon>Eukaryota</taxon>
        <taxon>Metazoa</taxon>
        <taxon>Chordata</taxon>
        <taxon>Craniata</taxon>
        <taxon>Vertebrata</taxon>
        <taxon>Euteleostomi</taxon>
        <taxon>Mammalia</taxon>
        <taxon>Eutheria</taxon>
        <taxon>Laurasiatheria</taxon>
        <taxon>Chiroptera</taxon>
        <taxon>Yangochiroptera</taxon>
        <taxon>Molossidae</taxon>
        <taxon>Molossus</taxon>
    </lineage>
</organism>
<dbReference type="Proteomes" id="UP000550707">
    <property type="component" value="Unassembled WGS sequence"/>
</dbReference>